<feature type="compositionally biased region" description="Polar residues" evidence="11">
    <location>
        <begin position="90"/>
        <end position="99"/>
    </location>
</feature>
<evidence type="ECO:0000256" key="7">
    <source>
        <dbReference type="ARBA" id="ARBA00023125"/>
    </source>
</evidence>
<dbReference type="Gene3D" id="3.30.160.60">
    <property type="entry name" value="Classic Zinc Finger"/>
    <property type="match status" value="6"/>
</dbReference>
<keyword evidence="9" id="KW-0539">Nucleus</keyword>
<evidence type="ECO:0000313" key="13">
    <source>
        <dbReference type="Ensembl" id="ENSELUP00000094035.1"/>
    </source>
</evidence>
<feature type="domain" description="C2H2-type" evidence="12">
    <location>
        <begin position="226"/>
        <end position="253"/>
    </location>
</feature>
<evidence type="ECO:0000256" key="2">
    <source>
        <dbReference type="ARBA" id="ARBA00022723"/>
    </source>
</evidence>
<keyword evidence="3" id="KW-0677">Repeat</keyword>
<evidence type="ECO:0000256" key="1">
    <source>
        <dbReference type="ARBA" id="ARBA00004123"/>
    </source>
</evidence>
<evidence type="ECO:0000256" key="11">
    <source>
        <dbReference type="SAM" id="MobiDB-lite"/>
    </source>
</evidence>
<protein>
    <recommendedName>
        <fullName evidence="12">C2H2-type domain-containing protein</fullName>
    </recommendedName>
</protein>
<dbReference type="GO" id="GO:0008270">
    <property type="term" value="F:zinc ion binding"/>
    <property type="evidence" value="ECO:0007669"/>
    <property type="project" value="UniProtKB-KW"/>
</dbReference>
<keyword evidence="2" id="KW-0479">Metal-binding</keyword>
<dbReference type="FunFam" id="3.30.160.60:FF:000213">
    <property type="entry name" value="Zinc finger protein 624"/>
    <property type="match status" value="1"/>
</dbReference>
<dbReference type="SMART" id="SM00355">
    <property type="entry name" value="ZnF_C2H2"/>
    <property type="match status" value="5"/>
</dbReference>
<dbReference type="InterPro" id="IPR036236">
    <property type="entry name" value="Znf_C2H2_sf"/>
</dbReference>
<evidence type="ECO:0000256" key="4">
    <source>
        <dbReference type="ARBA" id="ARBA00022771"/>
    </source>
</evidence>
<dbReference type="PROSITE" id="PS00028">
    <property type="entry name" value="ZINC_FINGER_C2H2_1"/>
    <property type="match status" value="5"/>
</dbReference>
<dbReference type="FunFam" id="3.30.160.60:FF:000688">
    <property type="entry name" value="zinc finger protein 197 isoform X1"/>
    <property type="match status" value="1"/>
</dbReference>
<dbReference type="Proteomes" id="UP000265140">
    <property type="component" value="Chromosome 14"/>
</dbReference>
<feature type="domain" description="C2H2-type" evidence="12">
    <location>
        <begin position="114"/>
        <end position="141"/>
    </location>
</feature>
<dbReference type="FunFam" id="3.30.160.60:FF:001119">
    <property type="entry name" value="zinc finger protein 408"/>
    <property type="match status" value="1"/>
</dbReference>
<evidence type="ECO:0000256" key="3">
    <source>
        <dbReference type="ARBA" id="ARBA00022737"/>
    </source>
</evidence>
<reference evidence="13 14" key="1">
    <citation type="submission" date="2020-02" db="EMBL/GenBank/DDBJ databases">
        <title>Esox lucius (northern pike) genome, fEsoLuc1, primary haplotype.</title>
        <authorList>
            <person name="Myers G."/>
            <person name="Karagic N."/>
            <person name="Meyer A."/>
            <person name="Pippel M."/>
            <person name="Reichard M."/>
            <person name="Winkler S."/>
            <person name="Tracey A."/>
            <person name="Sims Y."/>
            <person name="Howe K."/>
            <person name="Rhie A."/>
            <person name="Formenti G."/>
            <person name="Durbin R."/>
            <person name="Fedrigo O."/>
            <person name="Jarvis E.D."/>
        </authorList>
    </citation>
    <scope>NUCLEOTIDE SEQUENCE [LARGE SCALE GENOMIC DNA]</scope>
</reference>
<feature type="domain" description="C2H2-type" evidence="12">
    <location>
        <begin position="198"/>
        <end position="225"/>
    </location>
</feature>
<keyword evidence="8" id="KW-0804">Transcription</keyword>
<evidence type="ECO:0000313" key="14">
    <source>
        <dbReference type="Proteomes" id="UP000265140"/>
    </source>
</evidence>
<reference evidence="13" key="2">
    <citation type="submission" date="2025-08" db="UniProtKB">
        <authorList>
            <consortium name="Ensembl"/>
        </authorList>
    </citation>
    <scope>IDENTIFICATION</scope>
</reference>
<comment type="subcellular location">
    <subcellularLocation>
        <location evidence="1">Nucleus</location>
    </subcellularLocation>
</comment>
<evidence type="ECO:0000256" key="6">
    <source>
        <dbReference type="ARBA" id="ARBA00023015"/>
    </source>
</evidence>
<dbReference type="GeneTree" id="ENSGT01150000286953"/>
<dbReference type="AlphaFoldDB" id="A0AAY5L0F0"/>
<evidence type="ECO:0000256" key="5">
    <source>
        <dbReference type="ARBA" id="ARBA00022833"/>
    </source>
</evidence>
<keyword evidence="14" id="KW-1185">Reference proteome</keyword>
<dbReference type="SUPFAM" id="SSF57667">
    <property type="entry name" value="beta-beta-alpha zinc fingers"/>
    <property type="match status" value="3"/>
</dbReference>
<dbReference type="PANTHER" id="PTHR24404">
    <property type="entry name" value="ZINC FINGER PROTEIN"/>
    <property type="match status" value="1"/>
</dbReference>
<dbReference type="PANTHER" id="PTHR24404:SF106">
    <property type="entry name" value="C2H2-TYPE DOMAIN-CONTAINING PROTEIN"/>
    <property type="match status" value="1"/>
</dbReference>
<dbReference type="Ensembl" id="ENSELUT00000099369.1">
    <property type="protein sequence ID" value="ENSELUP00000094035.1"/>
    <property type="gene ID" value="ENSELUG00000041388.1"/>
</dbReference>
<accession>A0AAY5L0F0</accession>
<dbReference type="GO" id="GO:0005634">
    <property type="term" value="C:nucleus"/>
    <property type="evidence" value="ECO:0007669"/>
    <property type="project" value="UniProtKB-SubCell"/>
</dbReference>
<keyword evidence="4 10" id="KW-0863">Zinc-finger</keyword>
<keyword evidence="7" id="KW-0238">DNA-binding</keyword>
<organism evidence="13 14">
    <name type="scientific">Esox lucius</name>
    <name type="common">Northern pike</name>
    <dbReference type="NCBI Taxonomy" id="8010"/>
    <lineage>
        <taxon>Eukaryota</taxon>
        <taxon>Metazoa</taxon>
        <taxon>Chordata</taxon>
        <taxon>Craniata</taxon>
        <taxon>Vertebrata</taxon>
        <taxon>Euteleostomi</taxon>
        <taxon>Actinopterygii</taxon>
        <taxon>Neopterygii</taxon>
        <taxon>Teleostei</taxon>
        <taxon>Protacanthopterygii</taxon>
        <taxon>Esociformes</taxon>
        <taxon>Esocidae</taxon>
        <taxon>Esox</taxon>
    </lineage>
</organism>
<evidence type="ECO:0000256" key="8">
    <source>
        <dbReference type="ARBA" id="ARBA00023163"/>
    </source>
</evidence>
<dbReference type="GO" id="GO:0000978">
    <property type="term" value="F:RNA polymerase II cis-regulatory region sequence-specific DNA binding"/>
    <property type="evidence" value="ECO:0007669"/>
    <property type="project" value="TreeGrafter"/>
</dbReference>
<dbReference type="Pfam" id="PF00096">
    <property type="entry name" value="zf-C2H2"/>
    <property type="match status" value="4"/>
</dbReference>
<name>A0AAY5L0F0_ESOLU</name>
<dbReference type="InterPro" id="IPR013087">
    <property type="entry name" value="Znf_C2H2_type"/>
</dbReference>
<dbReference type="GO" id="GO:0006357">
    <property type="term" value="P:regulation of transcription by RNA polymerase II"/>
    <property type="evidence" value="ECO:0007669"/>
    <property type="project" value="TreeGrafter"/>
</dbReference>
<dbReference type="FunFam" id="3.30.160.60:FF:002287">
    <property type="entry name" value="Uncharacterized protein"/>
    <property type="match status" value="1"/>
</dbReference>
<dbReference type="PROSITE" id="PS50157">
    <property type="entry name" value="ZINC_FINGER_C2H2_2"/>
    <property type="match status" value="5"/>
</dbReference>
<keyword evidence="6" id="KW-0805">Transcription regulation</keyword>
<reference evidence="13" key="3">
    <citation type="submission" date="2025-09" db="UniProtKB">
        <authorList>
            <consortium name="Ensembl"/>
        </authorList>
    </citation>
    <scope>IDENTIFICATION</scope>
</reference>
<evidence type="ECO:0000256" key="9">
    <source>
        <dbReference type="ARBA" id="ARBA00023242"/>
    </source>
</evidence>
<keyword evidence="5" id="KW-0862">Zinc</keyword>
<feature type="domain" description="C2H2-type" evidence="12">
    <location>
        <begin position="170"/>
        <end position="197"/>
    </location>
</feature>
<proteinExistence type="predicted"/>
<feature type="domain" description="C2H2-type" evidence="12">
    <location>
        <begin position="142"/>
        <end position="169"/>
    </location>
</feature>
<dbReference type="GO" id="GO:0003700">
    <property type="term" value="F:DNA-binding transcription factor activity"/>
    <property type="evidence" value="ECO:0007669"/>
    <property type="project" value="TreeGrafter"/>
</dbReference>
<sequence>MFPSNLEKLLPILTAYCNLPQLSLVFRKLKLCPAKVGCDPTTSLLECDSSLADTNGLNTDPSPRETKSAVKQMVAALPEGTGNAKDGREIQNSNTTKGTQSKESKWLGHKETRFCCKVCGNILPTRKDLKQHNLVHEAERPFKCPTCGKGFTSNQLLIEHEGIHTGDRPYGCDVCGKSYRQRSGLSMHMRTHTGERPHSCSECGKSFMGGSSLKYHMVVHTGEKPFKCETCGAAFGLKANLVRHQVRHTGERPYKCEVCGKKCIALNKVISGRIRRQIKTDRTDTTEIL</sequence>
<evidence type="ECO:0000259" key="12">
    <source>
        <dbReference type="PROSITE" id="PS50157"/>
    </source>
</evidence>
<dbReference type="InterPro" id="IPR050589">
    <property type="entry name" value="Ikaros_C2H2-ZF"/>
</dbReference>
<evidence type="ECO:0000256" key="10">
    <source>
        <dbReference type="PROSITE-ProRule" id="PRU00042"/>
    </source>
</evidence>
<feature type="region of interest" description="Disordered" evidence="11">
    <location>
        <begin position="78"/>
        <end position="103"/>
    </location>
</feature>